<feature type="region of interest" description="Disordered" evidence="1">
    <location>
        <begin position="201"/>
        <end position="229"/>
    </location>
</feature>
<evidence type="ECO:0000313" key="3">
    <source>
        <dbReference type="RefSeq" id="XP_033456371.1"/>
    </source>
</evidence>
<feature type="region of interest" description="Disordered" evidence="1">
    <location>
        <begin position="422"/>
        <end position="446"/>
    </location>
</feature>
<dbReference type="GeneID" id="54363617"/>
<keyword evidence="2" id="KW-1185">Reference proteome</keyword>
<reference evidence="3" key="3">
    <citation type="submission" date="2025-08" db="UniProtKB">
        <authorList>
            <consortium name="RefSeq"/>
        </authorList>
    </citation>
    <scope>IDENTIFICATION</scope>
    <source>
        <strain evidence="3">CBS 342.82</strain>
    </source>
</reference>
<feature type="compositionally biased region" description="Basic and acidic residues" evidence="1">
    <location>
        <begin position="305"/>
        <end position="318"/>
    </location>
</feature>
<name>A0A6J3LU74_9PEZI</name>
<evidence type="ECO:0000256" key="1">
    <source>
        <dbReference type="SAM" id="MobiDB-lite"/>
    </source>
</evidence>
<feature type="region of interest" description="Disordered" evidence="1">
    <location>
        <begin position="518"/>
        <end position="552"/>
    </location>
</feature>
<feature type="compositionally biased region" description="Basic and acidic residues" evidence="1">
    <location>
        <begin position="220"/>
        <end position="229"/>
    </location>
</feature>
<feature type="region of interest" description="Disordered" evidence="1">
    <location>
        <begin position="1"/>
        <end position="104"/>
    </location>
</feature>
<feature type="compositionally biased region" description="Polar residues" evidence="1">
    <location>
        <begin position="210"/>
        <end position="219"/>
    </location>
</feature>
<dbReference type="AlphaFoldDB" id="A0A6J3LU74"/>
<organism evidence="3">
    <name type="scientific">Dissoconium aciculare CBS 342.82</name>
    <dbReference type="NCBI Taxonomy" id="1314786"/>
    <lineage>
        <taxon>Eukaryota</taxon>
        <taxon>Fungi</taxon>
        <taxon>Dikarya</taxon>
        <taxon>Ascomycota</taxon>
        <taxon>Pezizomycotina</taxon>
        <taxon>Dothideomycetes</taxon>
        <taxon>Dothideomycetidae</taxon>
        <taxon>Mycosphaerellales</taxon>
        <taxon>Dissoconiaceae</taxon>
        <taxon>Dissoconium</taxon>
    </lineage>
</organism>
<reference evidence="3" key="2">
    <citation type="submission" date="2020-04" db="EMBL/GenBank/DDBJ databases">
        <authorList>
            <consortium name="NCBI Genome Project"/>
        </authorList>
    </citation>
    <scope>NUCLEOTIDE SEQUENCE</scope>
    <source>
        <strain evidence="3">CBS 342.82</strain>
    </source>
</reference>
<evidence type="ECO:0000313" key="2">
    <source>
        <dbReference type="Proteomes" id="UP000504637"/>
    </source>
</evidence>
<reference evidence="3" key="1">
    <citation type="submission" date="2020-01" db="EMBL/GenBank/DDBJ databases">
        <authorList>
            <consortium name="DOE Joint Genome Institute"/>
            <person name="Haridas S."/>
            <person name="Albert R."/>
            <person name="Binder M."/>
            <person name="Bloem J."/>
            <person name="Labutti K."/>
            <person name="Salamov A."/>
            <person name="Andreopoulos B."/>
            <person name="Baker S.E."/>
            <person name="Barry K."/>
            <person name="Bills G."/>
            <person name="Bluhm B.H."/>
            <person name="Cannon C."/>
            <person name="Castanera R."/>
            <person name="Culley D.E."/>
            <person name="Daum C."/>
            <person name="Ezra D."/>
            <person name="Gonzalez J.B."/>
            <person name="Henrissat B."/>
            <person name="Kuo A."/>
            <person name="Liang C."/>
            <person name="Lipzen A."/>
            <person name="Lutzoni F."/>
            <person name="Magnuson J."/>
            <person name="Mondo S."/>
            <person name="Nolan M."/>
            <person name="Ohm R."/>
            <person name="Pangilinan J."/>
            <person name="Park H.-J."/>
            <person name="Ramirez L."/>
            <person name="Alfaro M."/>
            <person name="Sun H."/>
            <person name="Tritt A."/>
            <person name="Yoshinaga Y."/>
            <person name="Zwiers L.-H."/>
            <person name="Turgeon B.G."/>
            <person name="Goodwin S.B."/>
            <person name="Spatafora J.W."/>
            <person name="Crous P.W."/>
            <person name="Grigoriev I.V."/>
        </authorList>
    </citation>
    <scope>NUCLEOTIDE SEQUENCE</scope>
    <source>
        <strain evidence="3">CBS 342.82</strain>
    </source>
</reference>
<feature type="compositionally biased region" description="Basic and acidic residues" evidence="1">
    <location>
        <begin position="23"/>
        <end position="54"/>
    </location>
</feature>
<proteinExistence type="predicted"/>
<protein>
    <submittedName>
        <fullName evidence="3">Uncharacterized protein</fullName>
    </submittedName>
</protein>
<dbReference type="Proteomes" id="UP000504637">
    <property type="component" value="Unplaced"/>
</dbReference>
<dbReference type="RefSeq" id="XP_033456371.1">
    <property type="nucleotide sequence ID" value="XM_033605817.1"/>
</dbReference>
<feature type="compositionally biased region" description="Polar residues" evidence="1">
    <location>
        <begin position="518"/>
        <end position="537"/>
    </location>
</feature>
<feature type="compositionally biased region" description="Low complexity" evidence="1">
    <location>
        <begin position="55"/>
        <end position="64"/>
    </location>
</feature>
<feature type="compositionally biased region" description="Basic and acidic residues" evidence="1">
    <location>
        <begin position="539"/>
        <end position="552"/>
    </location>
</feature>
<feature type="region of interest" description="Disordered" evidence="1">
    <location>
        <begin position="278"/>
        <end position="369"/>
    </location>
</feature>
<gene>
    <name evidence="3" type="ORF">K489DRAFT_384252</name>
</gene>
<feature type="compositionally biased region" description="Polar residues" evidence="1">
    <location>
        <begin position="319"/>
        <end position="346"/>
    </location>
</feature>
<sequence>MAMSLGFASVFTPINGSSSVVDGVEKKPTDLLNGHKELDRRQENRREERIEEQGQQRQAQQREQGPQPGHQSTQESGPSPDKNMPYESPPINQRSARSARSRRIYSKADRQLEALRKRVAWNIDVAYRGTGDLQTKYEPNGSSLNVGQEEWDALWVIQDHIEAWRVVNSDPESSLQARKAALNVVLKDRIWFWNKTPEPGSKAVVENEGNDQASNSSESLENRKARKKLDLSVDPMGTSDAKAQAIDDDDVPLASLLPKKRKMLTFRHFPDASCRNDFESGHVAPKPSSTSHIVSDGHKHRKIVRKDNDRSARSDHTTVTKSTLVIKPQSSSSAPVASNPRHSPTASRAVPSRRPPSLANTSAMSNKDIDCDDNIALTPRWPQIQNQGMASRSNFSAVTMESVRNCVQEPLILSPQSHTTNIFKREPLPTPLPTDSETTGHESTHPPYNHQRFDYGNMPLPARDAVQSQKCPDLWNAFTPVILPEEPSCISYPVLAPHNHETITISDNGCDEIHVSTTNDSADMTNNSSLHSTNHPQSRQHETSYHHRSDSREATIRRIHLLQQQAAVELTQIKLQLALDELQASNL</sequence>
<accession>A0A6J3LU74</accession>